<dbReference type="EMBL" id="BARV01005934">
    <property type="protein sequence ID" value="GAI05408.1"/>
    <property type="molecule type" value="Genomic_DNA"/>
</dbReference>
<accession>X1KFI0</accession>
<reference evidence="1" key="1">
    <citation type="journal article" date="2014" name="Front. Microbiol.">
        <title>High frequency of phylogenetically diverse reductive dehalogenase-homologous genes in deep subseafloor sedimentary metagenomes.</title>
        <authorList>
            <person name="Kawai M."/>
            <person name="Futagami T."/>
            <person name="Toyoda A."/>
            <person name="Takaki Y."/>
            <person name="Nishi S."/>
            <person name="Hori S."/>
            <person name="Arai W."/>
            <person name="Tsubouchi T."/>
            <person name="Morono Y."/>
            <person name="Uchiyama I."/>
            <person name="Ito T."/>
            <person name="Fujiyama A."/>
            <person name="Inagaki F."/>
            <person name="Takami H."/>
        </authorList>
    </citation>
    <scope>NUCLEOTIDE SEQUENCE</scope>
    <source>
        <strain evidence="1">Expedition CK06-06</strain>
    </source>
</reference>
<sequence length="252" mass="28985">MKRIPASKAIKEVWLDFGDGAKYAETHLREVAGLSEVELYWEGTRLYFLTESIQPKIKSPTRPRVMLLFSNPHSESVKKGLFMSEKNSRRFWKMLCCNKQLGITHDFQWDSPEGIDDTVSLLLNGNYGNDRSPLLFLECLYPIPSKSPEALKKLFASADDFKRYLHDRSLERIRAILTANNIKVVLVFKGDTFESIVGKPGISKYSRQILYSAVKNALDAGDERLFWECMDKYKLRKQVPDLKHECTAIKVV</sequence>
<feature type="non-terminal residue" evidence="1">
    <location>
        <position position="252"/>
    </location>
</feature>
<protein>
    <submittedName>
        <fullName evidence="1">Uncharacterized protein</fullName>
    </submittedName>
</protein>
<proteinExistence type="predicted"/>
<organism evidence="1">
    <name type="scientific">marine sediment metagenome</name>
    <dbReference type="NCBI Taxonomy" id="412755"/>
    <lineage>
        <taxon>unclassified sequences</taxon>
        <taxon>metagenomes</taxon>
        <taxon>ecological metagenomes</taxon>
    </lineage>
</organism>
<comment type="caution">
    <text evidence="1">The sequence shown here is derived from an EMBL/GenBank/DDBJ whole genome shotgun (WGS) entry which is preliminary data.</text>
</comment>
<evidence type="ECO:0000313" key="1">
    <source>
        <dbReference type="EMBL" id="GAI05408.1"/>
    </source>
</evidence>
<dbReference type="AlphaFoldDB" id="X1KFI0"/>
<gene>
    <name evidence="1" type="ORF">S06H3_12083</name>
</gene>
<name>X1KFI0_9ZZZZ</name>